<gene>
    <name evidence="2" type="ORF">ACFO8L_20350</name>
</gene>
<feature type="transmembrane region" description="Helical" evidence="1">
    <location>
        <begin position="313"/>
        <end position="335"/>
    </location>
</feature>
<name>A0ABV9EIW4_9ACTN</name>
<protein>
    <submittedName>
        <fullName evidence="2">DUF1349 domain-containing protein</fullName>
    </submittedName>
</protein>
<feature type="transmembrane region" description="Helical" evidence="1">
    <location>
        <begin position="356"/>
        <end position="382"/>
    </location>
</feature>
<dbReference type="RefSeq" id="WP_262843333.1">
    <property type="nucleotide sequence ID" value="NZ_JANZYP010000017.1"/>
</dbReference>
<feature type="transmembrane region" description="Helical" evidence="1">
    <location>
        <begin position="432"/>
        <end position="451"/>
    </location>
</feature>
<organism evidence="2 3">
    <name type="scientific">Sphaerisporangium corydalis</name>
    <dbReference type="NCBI Taxonomy" id="1441875"/>
    <lineage>
        <taxon>Bacteria</taxon>
        <taxon>Bacillati</taxon>
        <taxon>Actinomycetota</taxon>
        <taxon>Actinomycetes</taxon>
        <taxon>Streptosporangiales</taxon>
        <taxon>Streptosporangiaceae</taxon>
        <taxon>Sphaerisporangium</taxon>
    </lineage>
</organism>
<keyword evidence="1" id="KW-0812">Transmembrane</keyword>
<keyword evidence="1" id="KW-0472">Membrane</keyword>
<sequence>MTVTAPYRPDPPAGRDGFVPVLRAEWTKFRTVRGWVAGVVVAAMVTVLFGILVASGVHCASGPFPGRPVELPCSAPLGPGGEAVDDRFFFVHRPLDGDGSVTARLTSLTGITTFPPPDHHPVVPRVVPWAKAGVIIKAGTERGSAYTAMMITGSHGARMQSGFTSDVAGPPGGVSAASPRWVRLTRSGGTITGYESADGTRWTEVGTARLAGPARAGLFVASPCDLSVYQGTFGGVGAACRFTQATAVFDQVTVRGAPPGGWGRTRVGDTGQRTDWELYHRPAGVQESAGTFTVTGSGDMAPLRAGEHVTVEWALAGVPIGLVVIAVVAVGFISAEYRRGLIRTTLLATPRRGRTLAAKAVVAGTVTFAAGLAATGVAIPIGTRILRAGGAVVLPVGALTEVRVAVGTAALMAVVAVLALGLGALLRRGGAAVAVVIATVVLPEVLAKASILPDGMARWLLRVTPAAGFAIRQSVPEYPQVIGYYAPVLGYYPLAPWAGFAVLCGYAALVLGLATARLRRRDA</sequence>
<keyword evidence="1" id="KW-1133">Transmembrane helix</keyword>
<comment type="caution">
    <text evidence="2">The sequence shown here is derived from an EMBL/GenBank/DDBJ whole genome shotgun (WGS) entry which is preliminary data.</text>
</comment>
<evidence type="ECO:0000313" key="3">
    <source>
        <dbReference type="Proteomes" id="UP001595891"/>
    </source>
</evidence>
<dbReference type="EMBL" id="JBHSFN010000012">
    <property type="protein sequence ID" value="MFC4588451.1"/>
    <property type="molecule type" value="Genomic_DNA"/>
</dbReference>
<evidence type="ECO:0000256" key="1">
    <source>
        <dbReference type="SAM" id="Phobius"/>
    </source>
</evidence>
<accession>A0ABV9EIW4</accession>
<keyword evidence="3" id="KW-1185">Reference proteome</keyword>
<dbReference type="Proteomes" id="UP001595891">
    <property type="component" value="Unassembled WGS sequence"/>
</dbReference>
<reference evidence="3" key="1">
    <citation type="journal article" date="2019" name="Int. J. Syst. Evol. Microbiol.">
        <title>The Global Catalogue of Microorganisms (GCM) 10K type strain sequencing project: providing services to taxonomists for standard genome sequencing and annotation.</title>
        <authorList>
            <consortium name="The Broad Institute Genomics Platform"/>
            <consortium name="The Broad Institute Genome Sequencing Center for Infectious Disease"/>
            <person name="Wu L."/>
            <person name="Ma J."/>
        </authorList>
    </citation>
    <scope>NUCLEOTIDE SEQUENCE [LARGE SCALE GENOMIC DNA]</scope>
    <source>
        <strain evidence="3">CCUG 49560</strain>
    </source>
</reference>
<feature type="transmembrane region" description="Helical" evidence="1">
    <location>
        <begin position="402"/>
        <end position="425"/>
    </location>
</feature>
<evidence type="ECO:0000313" key="2">
    <source>
        <dbReference type="EMBL" id="MFC4588451.1"/>
    </source>
</evidence>
<feature type="transmembrane region" description="Helical" evidence="1">
    <location>
        <begin position="494"/>
        <end position="516"/>
    </location>
</feature>
<feature type="transmembrane region" description="Helical" evidence="1">
    <location>
        <begin position="35"/>
        <end position="57"/>
    </location>
</feature>
<dbReference type="Gene3D" id="2.60.120.200">
    <property type="match status" value="1"/>
</dbReference>
<proteinExistence type="predicted"/>